<dbReference type="EMBL" id="AP024449">
    <property type="protein sequence ID" value="BCS28961.1"/>
    <property type="molecule type" value="Genomic_DNA"/>
</dbReference>
<dbReference type="KEGG" id="apuu:APUU_70531A"/>
<name>A0A7R8AS07_9EURO</name>
<evidence type="ECO:0000313" key="2">
    <source>
        <dbReference type="Proteomes" id="UP000654913"/>
    </source>
</evidence>
<dbReference type="Proteomes" id="UP000654913">
    <property type="component" value="Chromosome 7"/>
</dbReference>
<accession>A0A7R8AS07</accession>
<protein>
    <submittedName>
        <fullName evidence="1">Uncharacterized protein</fullName>
    </submittedName>
</protein>
<dbReference type="RefSeq" id="XP_041561147.1">
    <property type="nucleotide sequence ID" value="XM_041695414.1"/>
</dbReference>
<organism evidence="1 2">
    <name type="scientific">Aspergillus puulaauensis</name>
    <dbReference type="NCBI Taxonomy" id="1220207"/>
    <lineage>
        <taxon>Eukaryota</taxon>
        <taxon>Fungi</taxon>
        <taxon>Dikarya</taxon>
        <taxon>Ascomycota</taxon>
        <taxon>Pezizomycotina</taxon>
        <taxon>Eurotiomycetes</taxon>
        <taxon>Eurotiomycetidae</taxon>
        <taxon>Eurotiales</taxon>
        <taxon>Aspergillaceae</taxon>
        <taxon>Aspergillus</taxon>
    </lineage>
</organism>
<sequence length="576" mass="65426">MGQSQSTCSKVDGSFLDFCEIKTSSSCQSKKTWHLASSDNASEPGAYFDTLLDDYHLALTPTTPGDADPHSPVHTRPRVDAILHLLLAQAKRNVLGDLDPESEAADTLGTLFWGYEQSITVPGSWSDGNNVRECAADYVLWYGNQAELKTNLVVLRAEKPIGNCAEYLPTLAAIAMIQRNREDGLAKETYGIYTDGFKWIFMHVNRKYKYCSLELNWSDSRQTIIGQISKILDKAVSIRLSCGGPDWGTTENWSVWNVKPRDISEDDAEWLEHDGKPLPEIKTFKGVKTSWLHSVAVRARLESTMKAFFDRYKLSTAAKAMIRELVDIARTRGHDKESDEDDAGQPTTLALSDIRSQDVDCIFGLECGEQNKEVWHLDDSEKRDVPKYLGQVLEDYKLAFGRARQDEPLIRARVNALMLAALAEKKREKLYQNQRGKNPDNSPNYNSVRWGVENEISAPWLYKRQQRMIRGTMDHVLWYGSQKNMEGNTVVLVKGLSHSRIGWYEAMSYMAILKRLRRKAGCPTIPIYGIATDSYDWYFIRLCPLDTISYKRIGLIEGNEMEIVSHLHKFMDHAND</sequence>
<gene>
    <name evidence="1" type="ORF">APUU_70531A</name>
</gene>
<proteinExistence type="predicted"/>
<dbReference type="AlphaFoldDB" id="A0A7R8AS07"/>
<dbReference type="OrthoDB" id="4482874at2759"/>
<evidence type="ECO:0000313" key="1">
    <source>
        <dbReference type="EMBL" id="BCS28961.1"/>
    </source>
</evidence>
<keyword evidence="2" id="KW-1185">Reference proteome</keyword>
<reference evidence="1" key="2">
    <citation type="submission" date="2021-02" db="EMBL/GenBank/DDBJ databases">
        <title>Aspergillus puulaauensis MK2 genome sequence.</title>
        <authorList>
            <person name="Futagami T."/>
            <person name="Mori K."/>
            <person name="Kadooka C."/>
            <person name="Tanaka T."/>
        </authorList>
    </citation>
    <scope>NUCLEOTIDE SEQUENCE</scope>
    <source>
        <strain evidence="1">MK2</strain>
    </source>
</reference>
<reference evidence="1" key="1">
    <citation type="submission" date="2021-01" db="EMBL/GenBank/DDBJ databases">
        <authorList>
            <consortium name="Aspergillus puulaauensis MK2 genome sequencing consortium"/>
            <person name="Kazuki M."/>
            <person name="Futagami T."/>
        </authorList>
    </citation>
    <scope>NUCLEOTIDE SEQUENCE</scope>
    <source>
        <strain evidence="1">MK2</strain>
    </source>
</reference>
<dbReference type="GeneID" id="64978958"/>